<dbReference type="PROSITE" id="PS50188">
    <property type="entry name" value="B302_SPRY"/>
    <property type="match status" value="1"/>
</dbReference>
<proteinExistence type="predicted"/>
<dbReference type="SMART" id="SM00449">
    <property type="entry name" value="SPRY"/>
    <property type="match status" value="1"/>
</dbReference>
<dbReference type="InterPro" id="IPR043136">
    <property type="entry name" value="B30.2/SPRY_sf"/>
</dbReference>
<dbReference type="InterPro" id="IPR001870">
    <property type="entry name" value="B30.2/SPRY"/>
</dbReference>
<dbReference type="Pfam" id="PF13765">
    <property type="entry name" value="PRY"/>
    <property type="match status" value="1"/>
</dbReference>
<organism evidence="3 4">
    <name type="scientific">Periophthalmus magnuspinnatus</name>
    <dbReference type="NCBI Taxonomy" id="409849"/>
    <lineage>
        <taxon>Eukaryota</taxon>
        <taxon>Metazoa</taxon>
        <taxon>Chordata</taxon>
        <taxon>Craniata</taxon>
        <taxon>Vertebrata</taxon>
        <taxon>Euteleostomi</taxon>
        <taxon>Actinopterygii</taxon>
        <taxon>Neopterygii</taxon>
        <taxon>Teleostei</taxon>
        <taxon>Neoteleostei</taxon>
        <taxon>Acanthomorphata</taxon>
        <taxon>Gobiaria</taxon>
        <taxon>Gobiiformes</taxon>
        <taxon>Gobioidei</taxon>
        <taxon>Gobiidae</taxon>
        <taxon>Oxudercinae</taxon>
        <taxon>Periophthalmus</taxon>
    </lineage>
</organism>
<dbReference type="Proteomes" id="UP000261520">
    <property type="component" value="Unplaced"/>
</dbReference>
<keyword evidence="4" id="KW-1185">Reference proteome</keyword>
<dbReference type="InterPro" id="IPR013320">
    <property type="entry name" value="ConA-like_dom_sf"/>
</dbReference>
<evidence type="ECO:0000313" key="4">
    <source>
        <dbReference type="Proteomes" id="UP000261520"/>
    </source>
</evidence>
<dbReference type="CDD" id="cd13733">
    <property type="entry name" value="SPRY_PRY_C-I_1"/>
    <property type="match status" value="1"/>
</dbReference>
<dbReference type="SMART" id="SM00589">
    <property type="entry name" value="PRY"/>
    <property type="match status" value="1"/>
</dbReference>
<name>A0A3B4BDI7_9GOBI</name>
<evidence type="ECO:0000259" key="2">
    <source>
        <dbReference type="PROSITE" id="PS50188"/>
    </source>
</evidence>
<dbReference type="Pfam" id="PF00622">
    <property type="entry name" value="SPRY"/>
    <property type="match status" value="1"/>
</dbReference>
<dbReference type="STRING" id="409849.ENSPMGP00000027608"/>
<dbReference type="InterPro" id="IPR006574">
    <property type="entry name" value="PRY"/>
</dbReference>
<dbReference type="SUPFAM" id="SSF49899">
    <property type="entry name" value="Concanavalin A-like lectins/glucanases"/>
    <property type="match status" value="1"/>
</dbReference>
<evidence type="ECO:0000256" key="1">
    <source>
        <dbReference type="SAM" id="MobiDB-lite"/>
    </source>
</evidence>
<dbReference type="InterPro" id="IPR003879">
    <property type="entry name" value="Butyrophylin_SPRY"/>
</dbReference>
<dbReference type="InterPro" id="IPR003877">
    <property type="entry name" value="SPRY_dom"/>
</dbReference>
<feature type="region of interest" description="Disordered" evidence="1">
    <location>
        <begin position="55"/>
        <end position="75"/>
    </location>
</feature>
<reference evidence="3" key="2">
    <citation type="submission" date="2025-09" db="UniProtKB">
        <authorList>
            <consortium name="Ensembl"/>
        </authorList>
    </citation>
    <scope>IDENTIFICATION</scope>
</reference>
<dbReference type="InterPro" id="IPR050143">
    <property type="entry name" value="TRIM/RBCC"/>
</dbReference>
<accession>A0A3B4BDI7</accession>
<dbReference type="AlphaFoldDB" id="A0A3B4BDI7"/>
<evidence type="ECO:0000313" key="3">
    <source>
        <dbReference type="Ensembl" id="ENSPMGP00000027608.1"/>
    </source>
</evidence>
<dbReference type="Ensembl" id="ENSPMGT00000029410.1">
    <property type="protein sequence ID" value="ENSPMGP00000027608.1"/>
    <property type="gene ID" value="ENSPMGG00000022277.1"/>
</dbReference>
<dbReference type="PANTHER" id="PTHR24103">
    <property type="entry name" value="E3 UBIQUITIN-PROTEIN LIGASE TRIM"/>
    <property type="match status" value="1"/>
</dbReference>
<sequence length="352" mass="40981">SICAVRWSLPEDSAPAHSSAPTSRQQALRELRSLQECVHFIEHWKEQVEHVCKGEFDPDEGAGQRDETSDQRAERSLEESRKLIMEWADELRHVDEHPRKQDQEVDPEEDAQNRIMGWARELQEATETCGVAREDLGRVLWLLGIKKRRLGNLLPLLEFITWSLLREDSEMIPQLWLQAKQKTWETWSWICSAADVVLDPLTHNPWLQLSDNQQTVQEAQSVSDVPENPQRFDTLPCVLAWEGYSYGRHYWEVDVGVKGAWRVGLTTAKSRRRGRFSMSPKEGYWALWRSSHSFYACTKPETELPVRLVPRRVGVYLDYDEGQISFYDAETKSHIYSFNNGTFEEKLYPLFA</sequence>
<dbReference type="PRINTS" id="PR01407">
    <property type="entry name" value="BUTYPHLNCDUF"/>
</dbReference>
<dbReference type="Gene3D" id="2.60.120.920">
    <property type="match status" value="1"/>
</dbReference>
<reference evidence="3" key="1">
    <citation type="submission" date="2025-08" db="UniProtKB">
        <authorList>
            <consortium name="Ensembl"/>
        </authorList>
    </citation>
    <scope>IDENTIFICATION</scope>
</reference>
<protein>
    <recommendedName>
        <fullName evidence="2">B30.2/SPRY domain-containing protein</fullName>
    </recommendedName>
</protein>
<dbReference type="FunFam" id="2.60.120.920:FF:000004">
    <property type="entry name" value="Butyrophilin subfamily 1 member A1"/>
    <property type="match status" value="1"/>
</dbReference>
<feature type="domain" description="B30.2/SPRY" evidence="2">
    <location>
        <begin position="176"/>
        <end position="352"/>
    </location>
</feature>